<evidence type="ECO:0000256" key="9">
    <source>
        <dbReference type="ARBA" id="ARBA00023157"/>
    </source>
</evidence>
<keyword evidence="7" id="KW-0560">Oxidoreductase</keyword>
<evidence type="ECO:0000256" key="11">
    <source>
        <dbReference type="ARBA" id="ARBA00023284"/>
    </source>
</evidence>
<dbReference type="InterPro" id="IPR012187">
    <property type="entry name" value="Disulphide_bond_form_BdbC"/>
</dbReference>
<keyword evidence="11" id="KW-0676">Redox-active center</keyword>
<proteinExistence type="inferred from homology"/>
<dbReference type="InterPro" id="IPR023380">
    <property type="entry name" value="DsbB-like_sf"/>
</dbReference>
<evidence type="ECO:0000256" key="12">
    <source>
        <dbReference type="SAM" id="Phobius"/>
    </source>
</evidence>
<dbReference type="PANTHER" id="PTHR43469">
    <property type="entry name" value="DISULFIDE FORMATION PROTEIN-RELATED"/>
    <property type="match status" value="1"/>
</dbReference>
<feature type="transmembrane region" description="Helical" evidence="12">
    <location>
        <begin position="114"/>
        <end position="132"/>
    </location>
</feature>
<feature type="transmembrane region" description="Helical" evidence="12">
    <location>
        <begin position="84"/>
        <end position="102"/>
    </location>
</feature>
<evidence type="ECO:0000256" key="4">
    <source>
        <dbReference type="ARBA" id="ARBA00022692"/>
    </source>
</evidence>
<sequence length="222" mass="24748">MPRTWELTGSSLPLMRGIATMVCLLIRPKTRQNRQVNKEAVELFCAILAIATLAGGIITLAALALESRMTWTHAWLTQVRASGLWIICLITTGAMVGSLYFSEHVGFAPCKLCWYQRIAMYSIAIISFVAALRNDKNIVRYTIVLAPMGLVVSTYHYLLEWYPNLETSVCSLDVPCTAVWFRELGFVTLCFMAGCAFITVIAVSLAIMREQSIDSTSIHQEK</sequence>
<feature type="transmembrane region" description="Helical" evidence="12">
    <location>
        <begin position="139"/>
        <end position="158"/>
    </location>
</feature>
<evidence type="ECO:0000256" key="10">
    <source>
        <dbReference type="ARBA" id="ARBA00023186"/>
    </source>
</evidence>
<organism evidence="13">
    <name type="scientific">freshwater metagenome</name>
    <dbReference type="NCBI Taxonomy" id="449393"/>
    <lineage>
        <taxon>unclassified sequences</taxon>
        <taxon>metagenomes</taxon>
        <taxon>ecological metagenomes</taxon>
    </lineage>
</organism>
<dbReference type="SUPFAM" id="SSF158442">
    <property type="entry name" value="DsbB-like"/>
    <property type="match status" value="1"/>
</dbReference>
<feature type="transmembrane region" description="Helical" evidence="12">
    <location>
        <begin position="184"/>
        <end position="207"/>
    </location>
</feature>
<feature type="transmembrane region" description="Helical" evidence="12">
    <location>
        <begin position="40"/>
        <end position="63"/>
    </location>
</feature>
<keyword evidence="10" id="KW-0143">Chaperone</keyword>
<gene>
    <name evidence="13" type="ORF">UFOPK4179_00673</name>
</gene>
<dbReference type="Gene3D" id="1.20.1550.10">
    <property type="entry name" value="DsbB-like"/>
    <property type="match status" value="1"/>
</dbReference>
<accession>A0A6J6AGV4</accession>
<evidence type="ECO:0000256" key="2">
    <source>
        <dbReference type="ARBA" id="ARBA00007602"/>
    </source>
</evidence>
<keyword evidence="8 12" id="KW-0472">Membrane</keyword>
<keyword evidence="6 12" id="KW-1133">Transmembrane helix</keyword>
<dbReference type="InterPro" id="IPR003752">
    <property type="entry name" value="DiS_bond_form_DsbB/BdbC"/>
</dbReference>
<evidence type="ECO:0000256" key="5">
    <source>
        <dbReference type="ARBA" id="ARBA00022982"/>
    </source>
</evidence>
<evidence type="ECO:0000256" key="8">
    <source>
        <dbReference type="ARBA" id="ARBA00023136"/>
    </source>
</evidence>
<name>A0A6J6AGV4_9ZZZZ</name>
<evidence type="ECO:0000256" key="7">
    <source>
        <dbReference type="ARBA" id="ARBA00023002"/>
    </source>
</evidence>
<evidence type="ECO:0000313" key="13">
    <source>
        <dbReference type="EMBL" id="CAB4367880.1"/>
    </source>
</evidence>
<keyword evidence="4 12" id="KW-0812">Transmembrane</keyword>
<comment type="similarity">
    <text evidence="2">Belongs to the DsbB family. BdbC subfamily.</text>
</comment>
<dbReference type="GO" id="GO:0006457">
    <property type="term" value="P:protein folding"/>
    <property type="evidence" value="ECO:0007669"/>
    <property type="project" value="InterPro"/>
</dbReference>
<reference evidence="13" key="1">
    <citation type="submission" date="2020-05" db="EMBL/GenBank/DDBJ databases">
        <authorList>
            <person name="Chiriac C."/>
            <person name="Salcher M."/>
            <person name="Ghai R."/>
            <person name="Kavagutti S V."/>
        </authorList>
    </citation>
    <scope>NUCLEOTIDE SEQUENCE</scope>
</reference>
<comment type="subcellular location">
    <subcellularLocation>
        <location evidence="1">Membrane</location>
        <topology evidence="1">Multi-pass membrane protein</topology>
    </subcellularLocation>
</comment>
<dbReference type="GO" id="GO:0016020">
    <property type="term" value="C:membrane"/>
    <property type="evidence" value="ECO:0007669"/>
    <property type="project" value="UniProtKB-SubCell"/>
</dbReference>
<protein>
    <submittedName>
        <fullName evidence="13">Unannotated protein</fullName>
    </submittedName>
</protein>
<keyword evidence="5" id="KW-0249">Electron transport</keyword>
<keyword evidence="3" id="KW-0813">Transport</keyword>
<dbReference type="PANTHER" id="PTHR43469:SF1">
    <property type="entry name" value="SPBETA PROPHAGE-DERIVED DISULFIDE BOND FORMATION PROTEIN B"/>
    <property type="match status" value="1"/>
</dbReference>
<evidence type="ECO:0000256" key="6">
    <source>
        <dbReference type="ARBA" id="ARBA00022989"/>
    </source>
</evidence>
<evidence type="ECO:0000256" key="3">
    <source>
        <dbReference type="ARBA" id="ARBA00022448"/>
    </source>
</evidence>
<dbReference type="GO" id="GO:0015035">
    <property type="term" value="F:protein-disulfide reductase activity"/>
    <property type="evidence" value="ECO:0007669"/>
    <property type="project" value="InterPro"/>
</dbReference>
<dbReference type="EMBL" id="CAETWZ010000051">
    <property type="protein sequence ID" value="CAB4367880.1"/>
    <property type="molecule type" value="Genomic_DNA"/>
</dbReference>
<keyword evidence="9" id="KW-1015">Disulfide bond</keyword>
<evidence type="ECO:0000256" key="1">
    <source>
        <dbReference type="ARBA" id="ARBA00004141"/>
    </source>
</evidence>
<dbReference type="AlphaFoldDB" id="A0A6J6AGV4"/>
<dbReference type="Pfam" id="PF02600">
    <property type="entry name" value="DsbB"/>
    <property type="match status" value="1"/>
</dbReference>